<proteinExistence type="predicted"/>
<evidence type="ECO:0000259" key="8">
    <source>
        <dbReference type="SMART" id="SM00388"/>
    </source>
</evidence>
<evidence type="ECO:0000256" key="1">
    <source>
        <dbReference type="ARBA" id="ARBA00000085"/>
    </source>
</evidence>
<protein>
    <recommendedName>
        <fullName evidence="3">histidine kinase</fullName>
        <ecNumber evidence="3">2.7.13.3</ecNumber>
    </recommendedName>
</protein>
<dbReference type="PANTHER" id="PTHR43711">
    <property type="entry name" value="TWO-COMPONENT HISTIDINE KINASE"/>
    <property type="match status" value="1"/>
</dbReference>
<evidence type="ECO:0000256" key="7">
    <source>
        <dbReference type="SAM" id="MobiDB-lite"/>
    </source>
</evidence>
<keyword evidence="6" id="KW-0902">Two-component regulatory system</keyword>
<dbReference type="EMBL" id="JACHNB010000001">
    <property type="protein sequence ID" value="MBB4740472.1"/>
    <property type="molecule type" value="Genomic_DNA"/>
</dbReference>
<dbReference type="Proteomes" id="UP000546162">
    <property type="component" value="Unassembled WGS sequence"/>
</dbReference>
<dbReference type="Pfam" id="PF00512">
    <property type="entry name" value="HisKA"/>
    <property type="match status" value="1"/>
</dbReference>
<feature type="domain" description="Signal transduction histidine kinase dimerisation/phosphoacceptor" evidence="8">
    <location>
        <begin position="32"/>
        <end position="97"/>
    </location>
</feature>
<keyword evidence="10" id="KW-1185">Reference proteome</keyword>
<comment type="catalytic activity">
    <reaction evidence="1">
        <text>ATP + protein L-histidine = ADP + protein N-phospho-L-histidine.</text>
        <dbReference type="EC" id="2.7.13.3"/>
    </reaction>
</comment>
<feature type="region of interest" description="Disordered" evidence="7">
    <location>
        <begin position="124"/>
        <end position="220"/>
    </location>
</feature>
<dbReference type="EC" id="2.7.13.3" evidence="3"/>
<evidence type="ECO:0000256" key="4">
    <source>
        <dbReference type="ARBA" id="ARBA00022679"/>
    </source>
</evidence>
<evidence type="ECO:0000256" key="3">
    <source>
        <dbReference type="ARBA" id="ARBA00012438"/>
    </source>
</evidence>
<dbReference type="InterPro" id="IPR050736">
    <property type="entry name" value="Sensor_HK_Regulatory"/>
</dbReference>
<dbReference type="GO" id="GO:0005886">
    <property type="term" value="C:plasma membrane"/>
    <property type="evidence" value="ECO:0007669"/>
    <property type="project" value="UniProtKB-SubCell"/>
</dbReference>
<dbReference type="SMART" id="SM00388">
    <property type="entry name" value="HisKA"/>
    <property type="match status" value="1"/>
</dbReference>
<feature type="compositionally biased region" description="Low complexity" evidence="7">
    <location>
        <begin position="176"/>
        <end position="220"/>
    </location>
</feature>
<organism evidence="9 10">
    <name type="scientific">Actinoplanes octamycinicus</name>
    <dbReference type="NCBI Taxonomy" id="135948"/>
    <lineage>
        <taxon>Bacteria</taxon>
        <taxon>Bacillati</taxon>
        <taxon>Actinomycetota</taxon>
        <taxon>Actinomycetes</taxon>
        <taxon>Micromonosporales</taxon>
        <taxon>Micromonosporaceae</taxon>
        <taxon>Actinoplanes</taxon>
    </lineage>
</organism>
<dbReference type="SUPFAM" id="SSF47384">
    <property type="entry name" value="Homodimeric domain of signal transducing histidine kinase"/>
    <property type="match status" value="1"/>
</dbReference>
<dbReference type="Gene3D" id="1.10.287.130">
    <property type="match status" value="1"/>
</dbReference>
<keyword evidence="4" id="KW-0808">Transferase</keyword>
<dbReference type="GO" id="GO:0000155">
    <property type="term" value="F:phosphorelay sensor kinase activity"/>
    <property type="evidence" value="ECO:0007669"/>
    <property type="project" value="InterPro"/>
</dbReference>
<dbReference type="InterPro" id="IPR036097">
    <property type="entry name" value="HisK_dim/P_sf"/>
</dbReference>
<comment type="caution">
    <text evidence="9">The sequence shown here is derived from an EMBL/GenBank/DDBJ whole genome shotgun (WGS) entry which is preliminary data.</text>
</comment>
<dbReference type="CDD" id="cd00082">
    <property type="entry name" value="HisKA"/>
    <property type="match status" value="1"/>
</dbReference>
<evidence type="ECO:0000256" key="2">
    <source>
        <dbReference type="ARBA" id="ARBA00004236"/>
    </source>
</evidence>
<dbReference type="RefSeq" id="WP_239177560.1">
    <property type="nucleotide sequence ID" value="NZ_BAABFG010000005.1"/>
</dbReference>
<dbReference type="InterPro" id="IPR003661">
    <property type="entry name" value="HisK_dim/P_dom"/>
</dbReference>
<keyword evidence="5" id="KW-0418">Kinase</keyword>
<evidence type="ECO:0000256" key="5">
    <source>
        <dbReference type="ARBA" id="ARBA00022777"/>
    </source>
</evidence>
<gene>
    <name evidence="9" type="ORF">BJY16_003931</name>
</gene>
<feature type="compositionally biased region" description="Low complexity" evidence="7">
    <location>
        <begin position="129"/>
        <end position="148"/>
    </location>
</feature>
<evidence type="ECO:0000313" key="9">
    <source>
        <dbReference type="EMBL" id="MBB4740472.1"/>
    </source>
</evidence>
<sequence>MTTPEAGPPSTGAQLRGRLRRHNRALAELTATKTELVSALLHELRTPLASALAMLGMLPERTGDPLLDEALPAIARNVRRIDEVTAEIATISGIENGTVPLTRARFDLAGLLAETTGAAVIPAVPPASPSASATTPASPAPPSTTAAPRKPFPPRREGRSSVTGSGWARCSRDWSPRCARWAAPARSRPRTPRASGGSPSRCPRSRPPTSSSPPAATPWR</sequence>
<evidence type="ECO:0000313" key="10">
    <source>
        <dbReference type="Proteomes" id="UP000546162"/>
    </source>
</evidence>
<dbReference type="AlphaFoldDB" id="A0A7W7GYC2"/>
<evidence type="ECO:0000256" key="6">
    <source>
        <dbReference type="ARBA" id="ARBA00023012"/>
    </source>
</evidence>
<reference evidence="9 10" key="1">
    <citation type="submission" date="2020-08" db="EMBL/GenBank/DDBJ databases">
        <title>Sequencing the genomes of 1000 actinobacteria strains.</title>
        <authorList>
            <person name="Klenk H.-P."/>
        </authorList>
    </citation>
    <scope>NUCLEOTIDE SEQUENCE [LARGE SCALE GENOMIC DNA]</scope>
    <source>
        <strain evidence="9 10">DSM 45809</strain>
    </source>
</reference>
<name>A0A7W7GYC2_9ACTN</name>
<dbReference type="PANTHER" id="PTHR43711:SF31">
    <property type="entry name" value="HISTIDINE KINASE"/>
    <property type="match status" value="1"/>
</dbReference>
<accession>A0A7W7GYC2</accession>
<comment type="subcellular location">
    <subcellularLocation>
        <location evidence="2">Cell membrane</location>
    </subcellularLocation>
</comment>